<proteinExistence type="predicted"/>
<dbReference type="OrthoDB" id="111095at2157"/>
<dbReference type="PANTHER" id="PTHR46825">
    <property type="entry name" value="D-ALANYL-D-ALANINE-CARBOXYPEPTIDASE/ENDOPEPTIDASE AMPH"/>
    <property type="match status" value="1"/>
</dbReference>
<dbReference type="InterPro" id="IPR050491">
    <property type="entry name" value="AmpC-like"/>
</dbReference>
<accession>B8GF94</accession>
<dbReference type="eggNOG" id="arCOG00771">
    <property type="taxonomic scope" value="Archaea"/>
</dbReference>
<gene>
    <name evidence="3" type="ordered locus">Mpal_2632</name>
</gene>
<feature type="domain" description="Beta-lactamase-related" evidence="1">
    <location>
        <begin position="32"/>
        <end position="354"/>
    </location>
</feature>
<keyword evidence="4" id="KW-1185">Reference proteome</keyword>
<sequence>MPSGQPVAIQNTNLSTGSNGTQEIATIIPQFDAYAEQTFRRSGVPGMAVAVVQNDTVIYLRCFGVKNITTQEPVTPDTRFQLASISKSFTSASIASMVGNGELSWDDKVATINPDFQLADLWVTEHVTFRDLLSQRTGLPQYGSDELQSAFAYNRSEILNRLRYLTLTGEFRSSYAYSNIGITSAAEAAAVRAGMPWEDLVAERVFVPAGMNNTSARFDDFALAGDHADTYPMTNGTAVAGPLMNDEVNSPAGGVSSTINDMTRYARLQLNEGSIDGKQVIAAEALHETHKPQNIMNSSNTSIMAYALGWDFIAENGRVRVEHGGDLSSGVSTYITLYPEEKMGIVILTNGFPEGYTLKTAVTKGWDDLYFSGTVKKDWYNETEALINSALEPGASALNPYTQASPAPADAEPARPLVTYTGTYSQDYYGTLRVDTNETGLLVYPGHSTDPMFLVPYDRDTFLNQETNTVVNFTVGNAGTVTSAWFAPFDLPGRNGTFVRISL</sequence>
<evidence type="ECO:0000313" key="3">
    <source>
        <dbReference type="EMBL" id="ACL17900.1"/>
    </source>
</evidence>
<evidence type="ECO:0000259" key="2">
    <source>
        <dbReference type="Pfam" id="PF11954"/>
    </source>
</evidence>
<dbReference type="Proteomes" id="UP000002457">
    <property type="component" value="Chromosome"/>
</dbReference>
<dbReference type="Gene3D" id="3.40.710.10">
    <property type="entry name" value="DD-peptidase/beta-lactamase superfamily"/>
    <property type="match status" value="1"/>
</dbReference>
<protein>
    <submittedName>
        <fullName evidence="3">Beta-lactamase</fullName>
    </submittedName>
</protein>
<dbReference type="GeneID" id="7270112"/>
<dbReference type="RefSeq" id="WP_012619219.1">
    <property type="nucleotide sequence ID" value="NC_011832.1"/>
</dbReference>
<dbReference type="Gene3D" id="2.40.128.600">
    <property type="match status" value="1"/>
</dbReference>
<evidence type="ECO:0000313" key="4">
    <source>
        <dbReference type="Proteomes" id="UP000002457"/>
    </source>
</evidence>
<dbReference type="PANTHER" id="PTHR46825:SF15">
    <property type="entry name" value="BETA-LACTAMASE-RELATED DOMAIN-CONTAINING PROTEIN"/>
    <property type="match status" value="1"/>
</dbReference>
<dbReference type="InterPro" id="IPR012338">
    <property type="entry name" value="Beta-lactam/transpept-like"/>
</dbReference>
<dbReference type="EMBL" id="CP001338">
    <property type="protein sequence ID" value="ACL17900.1"/>
    <property type="molecule type" value="Genomic_DNA"/>
</dbReference>
<dbReference type="InterPro" id="IPR001466">
    <property type="entry name" value="Beta-lactam-related"/>
</dbReference>
<organism evidence="3 4">
    <name type="scientific">Methanosphaerula palustris (strain ATCC BAA-1556 / DSM 19958 / E1-9c)</name>
    <dbReference type="NCBI Taxonomy" id="521011"/>
    <lineage>
        <taxon>Archaea</taxon>
        <taxon>Methanobacteriati</taxon>
        <taxon>Methanobacteriota</taxon>
        <taxon>Stenosarchaea group</taxon>
        <taxon>Methanomicrobia</taxon>
        <taxon>Methanomicrobiales</taxon>
        <taxon>Methanoregulaceae</taxon>
        <taxon>Methanosphaerula</taxon>
    </lineage>
</organism>
<dbReference type="STRING" id="521011.Mpal_2632"/>
<feature type="domain" description="Peptidase S12 Pab87-related C-terminal" evidence="2">
    <location>
        <begin position="408"/>
        <end position="487"/>
    </location>
</feature>
<dbReference type="SUPFAM" id="SSF56601">
    <property type="entry name" value="beta-lactamase/transpeptidase-like"/>
    <property type="match status" value="1"/>
</dbReference>
<dbReference type="AlphaFoldDB" id="B8GF94"/>
<dbReference type="KEGG" id="mpl:Mpal_2632"/>
<name>B8GF94_METPE</name>
<dbReference type="Pfam" id="PF00144">
    <property type="entry name" value="Beta-lactamase"/>
    <property type="match status" value="1"/>
</dbReference>
<evidence type="ECO:0000259" key="1">
    <source>
        <dbReference type="Pfam" id="PF00144"/>
    </source>
</evidence>
<dbReference type="InterPro" id="IPR021860">
    <property type="entry name" value="Peptidase_S12_Pab87-rel_C"/>
</dbReference>
<dbReference type="Pfam" id="PF11954">
    <property type="entry name" value="DUF3471"/>
    <property type="match status" value="1"/>
</dbReference>
<reference evidence="3 4" key="1">
    <citation type="journal article" date="2015" name="Genome Announc.">
        <title>Complete Genome Sequence of Methanosphaerula palustris E1-9CT, a Hydrogenotrophic Methanogen Isolated from a Minerotrophic Fen Peatland.</title>
        <authorList>
            <person name="Cadillo-Quiroz H."/>
            <person name="Browne P."/>
            <person name="Kyrpides N."/>
            <person name="Woyke T."/>
            <person name="Goodwin L."/>
            <person name="Detter C."/>
            <person name="Yavitt J.B."/>
            <person name="Zinder S.H."/>
        </authorList>
    </citation>
    <scope>NUCLEOTIDE SEQUENCE [LARGE SCALE GENOMIC DNA]</scope>
    <source>
        <strain evidence="4">ATCC BAA-1556 / DSM 19958 / E1-9c</strain>
    </source>
</reference>
<dbReference type="HOGENOM" id="CLU_020027_14_3_2"/>